<sequence>MESPRVVLTTGANSGIGRETVKALLRSNNQYHIILASVQLDLATSAVEVLRAEITSKSTLEPAQVNIEDDESILRLFQDVSTDVGGDAEGWRKMGAQHPVVEGNRDDDAG</sequence>
<evidence type="ECO:0000313" key="3">
    <source>
        <dbReference type="Proteomes" id="UP001194746"/>
    </source>
</evidence>
<dbReference type="AlphaFoldDB" id="A0AAD4CGD8"/>
<reference evidence="2" key="2">
    <citation type="submission" date="2020-02" db="EMBL/GenBank/DDBJ databases">
        <authorList>
            <person name="Gilchrist C.L.M."/>
            <person name="Chooi Y.-H."/>
        </authorList>
    </citation>
    <scope>NUCLEOTIDE SEQUENCE</scope>
    <source>
        <strain evidence="2">MST-FP2251</strain>
    </source>
</reference>
<feature type="region of interest" description="Disordered" evidence="1">
    <location>
        <begin position="87"/>
        <end position="110"/>
    </location>
</feature>
<dbReference type="InterPro" id="IPR036291">
    <property type="entry name" value="NAD(P)-bd_dom_sf"/>
</dbReference>
<proteinExistence type="predicted"/>
<comment type="caution">
    <text evidence="2">The sequence shown here is derived from an EMBL/GenBank/DDBJ whole genome shotgun (WGS) entry which is preliminary data.</text>
</comment>
<organism evidence="2 3">
    <name type="scientific">Aspergillus nanangensis</name>
    <dbReference type="NCBI Taxonomy" id="2582783"/>
    <lineage>
        <taxon>Eukaryota</taxon>
        <taxon>Fungi</taxon>
        <taxon>Dikarya</taxon>
        <taxon>Ascomycota</taxon>
        <taxon>Pezizomycotina</taxon>
        <taxon>Eurotiomycetes</taxon>
        <taxon>Eurotiomycetidae</taxon>
        <taxon>Eurotiales</taxon>
        <taxon>Aspergillaceae</taxon>
        <taxon>Aspergillus</taxon>
        <taxon>Aspergillus subgen. Circumdati</taxon>
    </lineage>
</organism>
<dbReference type="Pfam" id="PF00106">
    <property type="entry name" value="adh_short"/>
    <property type="match status" value="1"/>
</dbReference>
<dbReference type="Proteomes" id="UP001194746">
    <property type="component" value="Unassembled WGS sequence"/>
</dbReference>
<dbReference type="EMBL" id="VCAU01000088">
    <property type="protein sequence ID" value="KAF9885817.1"/>
    <property type="molecule type" value="Genomic_DNA"/>
</dbReference>
<evidence type="ECO:0000256" key="1">
    <source>
        <dbReference type="SAM" id="MobiDB-lite"/>
    </source>
</evidence>
<dbReference type="SUPFAM" id="SSF51735">
    <property type="entry name" value="NAD(P)-binding Rossmann-fold domains"/>
    <property type="match status" value="1"/>
</dbReference>
<accession>A0AAD4CGD8</accession>
<evidence type="ECO:0000313" key="2">
    <source>
        <dbReference type="EMBL" id="KAF9885817.1"/>
    </source>
</evidence>
<reference evidence="2" key="1">
    <citation type="journal article" date="2019" name="Beilstein J. Org. Chem.">
        <title>Nanangenines: drimane sesquiterpenoids as the dominant metabolite cohort of a novel Australian fungus, Aspergillus nanangensis.</title>
        <authorList>
            <person name="Lacey H.J."/>
            <person name="Gilchrist C.L.M."/>
            <person name="Crombie A."/>
            <person name="Kalaitzis J.A."/>
            <person name="Vuong D."/>
            <person name="Rutledge P.J."/>
            <person name="Turner P."/>
            <person name="Pitt J.I."/>
            <person name="Lacey E."/>
            <person name="Chooi Y.H."/>
            <person name="Piggott A.M."/>
        </authorList>
    </citation>
    <scope>NUCLEOTIDE SEQUENCE</scope>
    <source>
        <strain evidence="2">MST-FP2251</strain>
    </source>
</reference>
<dbReference type="Gene3D" id="3.40.50.720">
    <property type="entry name" value="NAD(P)-binding Rossmann-like Domain"/>
    <property type="match status" value="1"/>
</dbReference>
<name>A0AAD4CGD8_ASPNN</name>
<gene>
    <name evidence="2" type="ORF">FE257_012288</name>
</gene>
<keyword evidence="3" id="KW-1185">Reference proteome</keyword>
<protein>
    <submittedName>
        <fullName evidence="2">Uncharacterized protein</fullName>
    </submittedName>
</protein>
<dbReference type="InterPro" id="IPR002347">
    <property type="entry name" value="SDR_fam"/>
</dbReference>